<proteinExistence type="predicted"/>
<keyword evidence="1" id="KW-0472">Membrane</keyword>
<organism evidence="3 4">
    <name type="scientific">Candidatus Uhrbacteria bacterium RIFCSPHIGHO2_02_FULL_57_19</name>
    <dbReference type="NCBI Taxonomy" id="1802391"/>
    <lineage>
        <taxon>Bacteria</taxon>
        <taxon>Candidatus Uhriibacteriota</taxon>
    </lineage>
</organism>
<dbReference type="STRING" id="1802391.A3D72_02840"/>
<keyword evidence="2" id="KW-0732">Signal</keyword>
<dbReference type="AlphaFoldDB" id="A0A1F7U6Y9"/>
<feature type="transmembrane region" description="Helical" evidence="1">
    <location>
        <begin position="31"/>
        <end position="54"/>
    </location>
</feature>
<evidence type="ECO:0000313" key="4">
    <source>
        <dbReference type="Proteomes" id="UP000176303"/>
    </source>
</evidence>
<sequence>MPASLISIPVLAVVLLIATHAAADGGGADGIYFTAAYIVGSVLAIGYKTLVACVKYVSLRVFRLGMLLYPMFLAILIAIPTVFYALPHLGPPSGKFAPDMIYAFLTTYTIFDITGDAFKLTGIMTDYFRRKGGGDATDGEKDA</sequence>
<accession>A0A1F7U6Y9</accession>
<feature type="chain" id="PRO_5009533016" evidence="2">
    <location>
        <begin position="24"/>
        <end position="143"/>
    </location>
</feature>
<comment type="caution">
    <text evidence="3">The sequence shown here is derived from an EMBL/GenBank/DDBJ whole genome shotgun (WGS) entry which is preliminary data.</text>
</comment>
<evidence type="ECO:0000313" key="3">
    <source>
        <dbReference type="EMBL" id="OGL73507.1"/>
    </source>
</evidence>
<name>A0A1F7U6Y9_9BACT</name>
<feature type="transmembrane region" description="Helical" evidence="1">
    <location>
        <begin position="66"/>
        <end position="86"/>
    </location>
</feature>
<feature type="signal peptide" evidence="2">
    <location>
        <begin position="1"/>
        <end position="23"/>
    </location>
</feature>
<evidence type="ECO:0000256" key="1">
    <source>
        <dbReference type="SAM" id="Phobius"/>
    </source>
</evidence>
<feature type="transmembrane region" description="Helical" evidence="1">
    <location>
        <begin position="101"/>
        <end position="121"/>
    </location>
</feature>
<reference evidence="3 4" key="1">
    <citation type="journal article" date="2016" name="Nat. Commun.">
        <title>Thousands of microbial genomes shed light on interconnected biogeochemical processes in an aquifer system.</title>
        <authorList>
            <person name="Anantharaman K."/>
            <person name="Brown C.T."/>
            <person name="Hug L.A."/>
            <person name="Sharon I."/>
            <person name="Castelle C.J."/>
            <person name="Probst A.J."/>
            <person name="Thomas B.C."/>
            <person name="Singh A."/>
            <person name="Wilkins M.J."/>
            <person name="Karaoz U."/>
            <person name="Brodie E.L."/>
            <person name="Williams K.H."/>
            <person name="Hubbard S.S."/>
            <person name="Banfield J.F."/>
        </authorList>
    </citation>
    <scope>NUCLEOTIDE SEQUENCE [LARGE SCALE GENOMIC DNA]</scope>
</reference>
<protein>
    <submittedName>
        <fullName evidence="3">Uncharacterized protein</fullName>
    </submittedName>
</protein>
<dbReference type="Proteomes" id="UP000176303">
    <property type="component" value="Unassembled WGS sequence"/>
</dbReference>
<keyword evidence="1" id="KW-0812">Transmembrane</keyword>
<evidence type="ECO:0000256" key="2">
    <source>
        <dbReference type="SAM" id="SignalP"/>
    </source>
</evidence>
<dbReference type="EMBL" id="MGDZ01000029">
    <property type="protein sequence ID" value="OGL73507.1"/>
    <property type="molecule type" value="Genomic_DNA"/>
</dbReference>
<keyword evidence="1" id="KW-1133">Transmembrane helix</keyword>
<gene>
    <name evidence="3" type="ORF">A3D72_02840</name>
</gene>